<dbReference type="InterPro" id="IPR029000">
    <property type="entry name" value="Cyclophilin-like_dom_sf"/>
</dbReference>
<dbReference type="EMBL" id="LOHG01000005">
    <property type="protein sequence ID" value="MCI8210020.1"/>
    <property type="molecule type" value="Genomic_DNA"/>
</dbReference>
<evidence type="ECO:0000259" key="2">
    <source>
        <dbReference type="Pfam" id="PF18050"/>
    </source>
</evidence>
<feature type="chain" id="PRO_5046232550" description="Cyclophilin-like domain-containing protein" evidence="1">
    <location>
        <begin position="30"/>
        <end position="162"/>
    </location>
</feature>
<gene>
    <name evidence="3" type="ORF">AUC61_10785</name>
</gene>
<feature type="signal peptide" evidence="1">
    <location>
        <begin position="1"/>
        <end position="29"/>
    </location>
</feature>
<dbReference type="RefSeq" id="WP_243245985.1">
    <property type="nucleotide sequence ID" value="NZ_LOHG01000005.1"/>
</dbReference>
<keyword evidence="1" id="KW-0732">Signal</keyword>
<dbReference type="SUPFAM" id="SSF50891">
    <property type="entry name" value="Cyclophilin-like"/>
    <property type="match status" value="1"/>
</dbReference>
<reference evidence="3 4" key="1">
    <citation type="submission" date="2015-12" db="EMBL/GenBank/DDBJ databases">
        <title>Phylogenomics in the description of a new species in the Pseudomonas syringae group.</title>
        <authorList>
            <person name="Busquets A."/>
            <person name="Gomila M."/>
            <person name="Beiki F."/>
            <person name="Rahimian H."/>
            <person name="Mulet M."/>
            <person name="Sanchez D."/>
            <person name="Garcia-Valdes E."/>
            <person name="Lalucat J."/>
        </authorList>
    </citation>
    <scope>NUCLEOTIDE SEQUENCE [LARGE SCALE GENOMIC DNA]</scope>
    <source>
        <strain evidence="3 4">S25</strain>
    </source>
</reference>
<evidence type="ECO:0000313" key="4">
    <source>
        <dbReference type="Proteomes" id="UP001320513"/>
    </source>
</evidence>
<dbReference type="InterPro" id="IPR041183">
    <property type="entry name" value="Cyclophilin-like"/>
</dbReference>
<organism evidence="3 4">
    <name type="scientific">Pseudomonas maioricensis</name>
    <dbReference type="NCBI Taxonomy" id="1766623"/>
    <lineage>
        <taxon>Bacteria</taxon>
        <taxon>Pseudomonadati</taxon>
        <taxon>Pseudomonadota</taxon>
        <taxon>Gammaproteobacteria</taxon>
        <taxon>Pseudomonadales</taxon>
        <taxon>Pseudomonadaceae</taxon>
        <taxon>Pseudomonas</taxon>
    </lineage>
</organism>
<dbReference type="Pfam" id="PF18050">
    <property type="entry name" value="Cyclophil_like2"/>
    <property type="match status" value="1"/>
</dbReference>
<evidence type="ECO:0000313" key="3">
    <source>
        <dbReference type="EMBL" id="MCI8210020.1"/>
    </source>
</evidence>
<proteinExistence type="predicted"/>
<dbReference type="Gene3D" id="2.40.100.20">
    <property type="match status" value="1"/>
</dbReference>
<comment type="caution">
    <text evidence="3">The sequence shown here is derived from an EMBL/GenBank/DDBJ whole genome shotgun (WGS) entry which is preliminary data.</text>
</comment>
<accession>A0ABS9ZHK3</accession>
<protein>
    <recommendedName>
        <fullName evidence="2">Cyclophilin-like domain-containing protein</fullName>
    </recommendedName>
</protein>
<name>A0ABS9ZHK3_9PSED</name>
<sequence>MIRSHGYLLHLRQRAARLVLGLLMLSAEATPVSAIADTKTTATPATGLRIGMTVGDRQFAVTLADNDTARALAARLPLTLNMPDLNGNEKHVTLAQKLPTVPFRPGVIHNGDLMLYGSDTLVLFYLTFDSPYSYTRIGRVEGVEDLAKVLGRSNVRVVFSRQ</sequence>
<dbReference type="Proteomes" id="UP001320513">
    <property type="component" value="Unassembled WGS sequence"/>
</dbReference>
<evidence type="ECO:0000256" key="1">
    <source>
        <dbReference type="SAM" id="SignalP"/>
    </source>
</evidence>
<feature type="domain" description="Cyclophilin-like" evidence="2">
    <location>
        <begin position="52"/>
        <end position="159"/>
    </location>
</feature>
<keyword evidence="4" id="KW-1185">Reference proteome</keyword>